<evidence type="ECO:0000313" key="1">
    <source>
        <dbReference type="EMBL" id="VYU38377.1"/>
    </source>
</evidence>
<gene>
    <name evidence="1" type="ORF">CTLFYP3_02238</name>
</gene>
<dbReference type="EMBL" id="CACRTO010000020">
    <property type="protein sequence ID" value="VYU38377.1"/>
    <property type="molecule type" value="Genomic_DNA"/>
</dbReference>
<protein>
    <submittedName>
        <fullName evidence="1">Uncharacterized protein</fullName>
    </submittedName>
</protein>
<dbReference type="AlphaFoldDB" id="A0A6N3EL60"/>
<reference evidence="1" key="1">
    <citation type="submission" date="2019-11" db="EMBL/GenBank/DDBJ databases">
        <authorList>
            <person name="Feng L."/>
        </authorList>
    </citation>
    <scope>NUCLEOTIDE SEQUENCE</scope>
    <source>
        <strain evidence="1">CTertiumLFYP3</strain>
    </source>
</reference>
<accession>A0A6N3EL60</accession>
<sequence length="244" mass="28810">MFISLPKEFFVPVLFNNEFQFNNENNSMEYDSEKKREDNNEGFISNISRNDVLDNKSLVKDERLRSDGEFTSNYFENIEDKDIEEQIVKYINGFMRFIRELRDANCLGNNEKESIRLVNYYARKFKDIYNMYKEEILNVRRPLTPADVDAFVNYYINKISDIYNENLAKLNCKTLNYDSIEAVIDEILNDARKILKDQIENLNCMLVNKRVECKSSADIEALLKNSDNIYNKIDNELVNATINM</sequence>
<name>A0A6N3EL60_9CLOT</name>
<organism evidence="1">
    <name type="scientific">Clostridium tertium</name>
    <dbReference type="NCBI Taxonomy" id="1559"/>
    <lineage>
        <taxon>Bacteria</taxon>
        <taxon>Bacillati</taxon>
        <taxon>Bacillota</taxon>
        <taxon>Clostridia</taxon>
        <taxon>Eubacteriales</taxon>
        <taxon>Clostridiaceae</taxon>
        <taxon>Clostridium</taxon>
    </lineage>
</organism>
<proteinExistence type="predicted"/>
<dbReference type="RefSeq" id="WP_156626679.1">
    <property type="nucleotide sequence ID" value="NZ_CACRTO010000020.1"/>
</dbReference>